<dbReference type="PANTHER" id="PTHR46206">
    <property type="entry name" value="CYTOCHROME P450"/>
    <property type="match status" value="1"/>
</dbReference>
<evidence type="ECO:0000313" key="9">
    <source>
        <dbReference type="EMBL" id="VUC29100.1"/>
    </source>
</evidence>
<evidence type="ECO:0000313" key="10">
    <source>
        <dbReference type="Proteomes" id="UP000766486"/>
    </source>
</evidence>
<dbReference type="PANTHER" id="PTHR46206:SF2">
    <property type="entry name" value="CYTOCHROME P450 MONOOXYGENASE AUSG-RELATED"/>
    <property type="match status" value="1"/>
</dbReference>
<dbReference type="Proteomes" id="UP000766486">
    <property type="component" value="Unassembled WGS sequence"/>
</dbReference>
<evidence type="ECO:0000256" key="2">
    <source>
        <dbReference type="ARBA" id="ARBA00010617"/>
    </source>
</evidence>
<keyword evidence="6 8" id="KW-0408">Iron</keyword>
<evidence type="ECO:0000256" key="3">
    <source>
        <dbReference type="ARBA" id="ARBA00022617"/>
    </source>
</evidence>
<dbReference type="Gene3D" id="1.10.630.10">
    <property type="entry name" value="Cytochrome P450"/>
    <property type="match status" value="1"/>
</dbReference>
<dbReference type="PRINTS" id="PR00465">
    <property type="entry name" value="EP450IV"/>
</dbReference>
<gene>
    <name evidence="9" type="ORF">CLO192961_LOCUS252152</name>
</gene>
<dbReference type="CDD" id="cd11041">
    <property type="entry name" value="CYP503A1-like"/>
    <property type="match status" value="1"/>
</dbReference>
<protein>
    <submittedName>
        <fullName evidence="9">Uncharacterized protein</fullName>
    </submittedName>
</protein>
<keyword evidence="5 8" id="KW-0560">Oxidoreductase</keyword>
<dbReference type="PRINTS" id="PR00385">
    <property type="entry name" value="P450"/>
</dbReference>
<dbReference type="InterPro" id="IPR017972">
    <property type="entry name" value="Cyt_P450_CS"/>
</dbReference>
<keyword evidence="3 8" id="KW-0349">Heme</keyword>
<dbReference type="InterPro" id="IPR001128">
    <property type="entry name" value="Cyt_P450"/>
</dbReference>
<comment type="similarity">
    <text evidence="2 8">Belongs to the cytochrome P450 family.</text>
</comment>
<comment type="caution">
    <text evidence="9">The sequence shown here is derived from an EMBL/GenBank/DDBJ whole genome shotgun (WGS) entry which is preliminary data.</text>
</comment>
<accession>A0ABY6UFS8</accession>
<evidence type="ECO:0000256" key="1">
    <source>
        <dbReference type="ARBA" id="ARBA00001971"/>
    </source>
</evidence>
<reference evidence="9 10" key="1">
    <citation type="submission" date="2019-06" db="EMBL/GenBank/DDBJ databases">
        <authorList>
            <person name="Broberg M."/>
        </authorList>
    </citation>
    <scope>NUCLEOTIDE SEQUENCE [LARGE SCALE GENOMIC DNA]</scope>
</reference>
<comment type="cofactor">
    <cofactor evidence="1">
        <name>heme</name>
        <dbReference type="ChEBI" id="CHEBI:30413"/>
    </cofactor>
</comment>
<dbReference type="SUPFAM" id="SSF48264">
    <property type="entry name" value="Cytochrome P450"/>
    <property type="match status" value="1"/>
</dbReference>
<organism evidence="9 10">
    <name type="scientific">Bionectria ochroleuca</name>
    <name type="common">Gliocladium roseum</name>
    <dbReference type="NCBI Taxonomy" id="29856"/>
    <lineage>
        <taxon>Eukaryota</taxon>
        <taxon>Fungi</taxon>
        <taxon>Dikarya</taxon>
        <taxon>Ascomycota</taxon>
        <taxon>Pezizomycotina</taxon>
        <taxon>Sordariomycetes</taxon>
        <taxon>Hypocreomycetidae</taxon>
        <taxon>Hypocreales</taxon>
        <taxon>Bionectriaceae</taxon>
        <taxon>Clonostachys</taxon>
    </lineage>
</organism>
<evidence type="ECO:0000256" key="4">
    <source>
        <dbReference type="ARBA" id="ARBA00022723"/>
    </source>
</evidence>
<evidence type="ECO:0000256" key="7">
    <source>
        <dbReference type="ARBA" id="ARBA00023033"/>
    </source>
</evidence>
<keyword evidence="10" id="KW-1185">Reference proteome</keyword>
<dbReference type="EMBL" id="CABFNS010000798">
    <property type="protein sequence ID" value="VUC29100.1"/>
    <property type="molecule type" value="Genomic_DNA"/>
</dbReference>
<name>A0ABY6UFS8_BIOOC</name>
<evidence type="ECO:0000256" key="5">
    <source>
        <dbReference type="ARBA" id="ARBA00023002"/>
    </source>
</evidence>
<sequence length="531" mass="59114">MSSAAAAQPTLLAWGETFPLVDPDAKTAIRTCIALILGVAILIRAIGGIKTSKIPLLNPAKGFDLTNWDARKNFGRRSGELMQEGLAKYKGQTFKVMTESGEITMIPSTLANDIRNESNLSFMKAVSEDFHAHLPGFEAFAAGNRSDDLIQIMVRKQLTKFLNKVTEPLSEETNFATELRFGKSLEWKAVTIYPEILDIVARISSRVFLGPAVCRNQDWLDITKSYTVEAFSVATSLREHPNWLRNLVHWFHPGCKALRAKGARARDIIAPVIEERRKAKAESAARGEPPTFYNDAIEWLEEESKGASYDAAVTQLTLSMAAIHTTSDLLTETMLRLARRPDLVEELRTEITEVLQAEGWKKTSLYNMKLLDSVIKESQRLRPISMISMTRKATGDVKLPNGDMIPKGTRTAVLVDKHRDSGIYANADKFDPYRFQKQRGTETDNTAHLVSTGPASLGFGHGQHACPGRFFAANEIKVALCHLIVKYDWKVADDATPEPEPMVYSFSLQADPAAQLYFRRRPTAGLDIDSI</sequence>
<evidence type="ECO:0000256" key="8">
    <source>
        <dbReference type="RuleBase" id="RU000461"/>
    </source>
</evidence>
<dbReference type="InterPro" id="IPR036396">
    <property type="entry name" value="Cyt_P450_sf"/>
</dbReference>
<proteinExistence type="inferred from homology"/>
<keyword evidence="4 8" id="KW-0479">Metal-binding</keyword>
<evidence type="ECO:0000256" key="6">
    <source>
        <dbReference type="ARBA" id="ARBA00023004"/>
    </source>
</evidence>
<dbReference type="Pfam" id="PF00067">
    <property type="entry name" value="p450"/>
    <property type="match status" value="1"/>
</dbReference>
<keyword evidence="7 8" id="KW-0503">Monooxygenase</keyword>
<dbReference type="PROSITE" id="PS00086">
    <property type="entry name" value="CYTOCHROME_P450"/>
    <property type="match status" value="1"/>
</dbReference>
<dbReference type="InterPro" id="IPR002403">
    <property type="entry name" value="Cyt_P450_E_grp-IV"/>
</dbReference>